<dbReference type="PROSITE" id="PS01315">
    <property type="entry name" value="CDS"/>
    <property type="match status" value="1"/>
</dbReference>
<keyword evidence="13 19" id="KW-1133">Transmembrane helix</keyword>
<evidence type="ECO:0000256" key="3">
    <source>
        <dbReference type="ARBA" id="ARBA00005119"/>
    </source>
</evidence>
<evidence type="ECO:0000256" key="10">
    <source>
        <dbReference type="ARBA" id="ARBA00022679"/>
    </source>
</evidence>
<evidence type="ECO:0000256" key="18">
    <source>
        <dbReference type="RuleBase" id="RU003938"/>
    </source>
</evidence>
<evidence type="ECO:0000256" key="6">
    <source>
        <dbReference type="ARBA" id="ARBA00012487"/>
    </source>
</evidence>
<keyword evidence="17" id="KW-1208">Phospholipid metabolism</keyword>
<feature type="transmembrane region" description="Helical" evidence="19">
    <location>
        <begin position="178"/>
        <end position="197"/>
    </location>
</feature>
<keyword evidence="14" id="KW-0443">Lipid metabolism</keyword>
<gene>
    <name evidence="20" type="primary">cdsA</name>
    <name evidence="20" type="ORF">FILTAD_02275</name>
</gene>
<dbReference type="EMBL" id="UXAV01000042">
    <property type="protein sequence ID" value="VDC29721.1"/>
    <property type="molecule type" value="Genomic_DNA"/>
</dbReference>
<dbReference type="OrthoDB" id="9799199at2"/>
<dbReference type="AlphaFoldDB" id="A0A3P5X652"/>
<feature type="transmembrane region" description="Helical" evidence="19">
    <location>
        <begin position="203"/>
        <end position="223"/>
    </location>
</feature>
<feature type="transmembrane region" description="Helical" evidence="19">
    <location>
        <begin position="80"/>
        <end position="99"/>
    </location>
</feature>
<keyword evidence="16" id="KW-0594">Phospholipid biosynthesis</keyword>
<reference evidence="20 21" key="1">
    <citation type="submission" date="2018-11" db="EMBL/GenBank/DDBJ databases">
        <authorList>
            <person name="Criscuolo A."/>
        </authorList>
    </citation>
    <scope>NUCLEOTIDE SEQUENCE [LARGE SCALE GENOMIC DNA]</scope>
    <source>
        <strain evidence="20">ATB-66</strain>
    </source>
</reference>
<evidence type="ECO:0000256" key="8">
    <source>
        <dbReference type="ARBA" id="ARBA00022475"/>
    </source>
</evidence>
<organism evidence="20 21">
    <name type="scientific">Filibacter tadaridae</name>
    <dbReference type="NCBI Taxonomy" id="2483811"/>
    <lineage>
        <taxon>Bacteria</taxon>
        <taxon>Bacillati</taxon>
        <taxon>Bacillota</taxon>
        <taxon>Bacilli</taxon>
        <taxon>Bacillales</taxon>
        <taxon>Caryophanaceae</taxon>
        <taxon>Filibacter</taxon>
    </lineage>
</organism>
<evidence type="ECO:0000256" key="16">
    <source>
        <dbReference type="ARBA" id="ARBA00023209"/>
    </source>
</evidence>
<evidence type="ECO:0000256" key="12">
    <source>
        <dbReference type="ARBA" id="ARBA00022695"/>
    </source>
</evidence>
<keyword evidence="15 19" id="KW-0472">Membrane</keyword>
<keyword evidence="11 18" id="KW-0812">Transmembrane</keyword>
<name>A0A3P5X652_9BACL</name>
<comment type="subcellular location">
    <subcellularLocation>
        <location evidence="2">Cell membrane</location>
        <topology evidence="2">Multi-pass membrane protein</topology>
    </subcellularLocation>
</comment>
<feature type="transmembrane region" description="Helical" evidence="19">
    <location>
        <begin position="106"/>
        <end position="127"/>
    </location>
</feature>
<feature type="transmembrane region" description="Helical" evidence="19">
    <location>
        <begin position="139"/>
        <end position="157"/>
    </location>
</feature>
<dbReference type="PANTHER" id="PTHR46382:SF1">
    <property type="entry name" value="PHOSPHATIDATE CYTIDYLYLTRANSFERASE"/>
    <property type="match status" value="1"/>
</dbReference>
<evidence type="ECO:0000256" key="2">
    <source>
        <dbReference type="ARBA" id="ARBA00004651"/>
    </source>
</evidence>
<dbReference type="RefSeq" id="WP_124070893.1">
    <property type="nucleotide sequence ID" value="NZ_CBCRXF010000001.1"/>
</dbReference>
<evidence type="ECO:0000256" key="9">
    <source>
        <dbReference type="ARBA" id="ARBA00022516"/>
    </source>
</evidence>
<evidence type="ECO:0000256" key="7">
    <source>
        <dbReference type="ARBA" id="ARBA00019373"/>
    </source>
</evidence>
<comment type="catalytic activity">
    <reaction evidence="1 18">
        <text>a 1,2-diacyl-sn-glycero-3-phosphate + CTP + H(+) = a CDP-1,2-diacyl-sn-glycerol + diphosphate</text>
        <dbReference type="Rhea" id="RHEA:16229"/>
        <dbReference type="ChEBI" id="CHEBI:15378"/>
        <dbReference type="ChEBI" id="CHEBI:33019"/>
        <dbReference type="ChEBI" id="CHEBI:37563"/>
        <dbReference type="ChEBI" id="CHEBI:58332"/>
        <dbReference type="ChEBI" id="CHEBI:58608"/>
        <dbReference type="EC" id="2.7.7.41"/>
    </reaction>
</comment>
<keyword evidence="12 18" id="KW-0548">Nucleotidyltransferase</keyword>
<evidence type="ECO:0000256" key="11">
    <source>
        <dbReference type="ARBA" id="ARBA00022692"/>
    </source>
</evidence>
<dbReference type="UniPathway" id="UPA00557">
    <property type="reaction ID" value="UER00614"/>
</dbReference>
<sequence>MKQRIITAVVAAALFIPLVIVGGIPFIVAIYAIATVGLYELLRMRDMDFFSVEGIITWLALVVLLMPVKLGHFVFETIGYTKMEMVFIIVLILLIYTVIVKNRFTFDHAAFSILGVMYVGIGFYYLIETRMHGTYGIEYVVYALLVVWTTDSGAYFTGRKIGKRKLWPEISPNKTIEGFAGGILSAIVFASVFQYFIPIASSFPILIFVTVIASIVGQLGDLVESALKRNYDVKDSGKLLPGHGGILDRFDSLIFVLPLLHFLHFIS</sequence>
<keyword evidence="21" id="KW-1185">Reference proteome</keyword>
<evidence type="ECO:0000313" key="21">
    <source>
        <dbReference type="Proteomes" id="UP000270468"/>
    </source>
</evidence>
<dbReference type="GO" id="GO:0004605">
    <property type="term" value="F:phosphatidate cytidylyltransferase activity"/>
    <property type="evidence" value="ECO:0007669"/>
    <property type="project" value="UniProtKB-EC"/>
</dbReference>
<dbReference type="Pfam" id="PF01148">
    <property type="entry name" value="CTP_transf_1"/>
    <property type="match status" value="1"/>
</dbReference>
<dbReference type="Proteomes" id="UP000270468">
    <property type="component" value="Unassembled WGS sequence"/>
</dbReference>
<feature type="transmembrane region" description="Helical" evidence="19">
    <location>
        <begin position="49"/>
        <end position="68"/>
    </location>
</feature>
<evidence type="ECO:0000256" key="1">
    <source>
        <dbReference type="ARBA" id="ARBA00001698"/>
    </source>
</evidence>
<evidence type="ECO:0000256" key="14">
    <source>
        <dbReference type="ARBA" id="ARBA00023098"/>
    </source>
</evidence>
<evidence type="ECO:0000256" key="17">
    <source>
        <dbReference type="ARBA" id="ARBA00023264"/>
    </source>
</evidence>
<dbReference type="GO" id="GO:0005886">
    <property type="term" value="C:plasma membrane"/>
    <property type="evidence" value="ECO:0007669"/>
    <property type="project" value="UniProtKB-SubCell"/>
</dbReference>
<keyword evidence="9" id="KW-0444">Lipid biosynthesis</keyword>
<evidence type="ECO:0000313" key="20">
    <source>
        <dbReference type="EMBL" id="VDC29721.1"/>
    </source>
</evidence>
<keyword evidence="10 18" id="KW-0808">Transferase</keyword>
<evidence type="ECO:0000256" key="5">
    <source>
        <dbReference type="ARBA" id="ARBA00010185"/>
    </source>
</evidence>
<evidence type="ECO:0000256" key="15">
    <source>
        <dbReference type="ARBA" id="ARBA00023136"/>
    </source>
</evidence>
<dbReference type="PANTHER" id="PTHR46382">
    <property type="entry name" value="PHOSPHATIDATE CYTIDYLYLTRANSFERASE"/>
    <property type="match status" value="1"/>
</dbReference>
<protein>
    <recommendedName>
        <fullName evidence="7 18">Phosphatidate cytidylyltransferase</fullName>
        <ecNumber evidence="6 18">2.7.7.41</ecNumber>
    </recommendedName>
</protein>
<proteinExistence type="inferred from homology"/>
<dbReference type="InterPro" id="IPR000374">
    <property type="entry name" value="PC_trans"/>
</dbReference>
<comment type="pathway">
    <text evidence="4">Lipid metabolism.</text>
</comment>
<feature type="transmembrane region" description="Helical" evidence="19">
    <location>
        <begin position="6"/>
        <end position="37"/>
    </location>
</feature>
<evidence type="ECO:0000256" key="13">
    <source>
        <dbReference type="ARBA" id="ARBA00022989"/>
    </source>
</evidence>
<comment type="similarity">
    <text evidence="5 18">Belongs to the CDS family.</text>
</comment>
<keyword evidence="8" id="KW-1003">Cell membrane</keyword>
<comment type="pathway">
    <text evidence="3 18">Phospholipid metabolism; CDP-diacylglycerol biosynthesis; CDP-diacylglycerol from sn-glycerol 3-phosphate: step 3/3.</text>
</comment>
<accession>A0A3P5X652</accession>
<dbReference type="GO" id="GO:0016024">
    <property type="term" value="P:CDP-diacylglycerol biosynthetic process"/>
    <property type="evidence" value="ECO:0007669"/>
    <property type="project" value="UniProtKB-UniPathway"/>
</dbReference>
<dbReference type="EC" id="2.7.7.41" evidence="6 18"/>
<evidence type="ECO:0000256" key="19">
    <source>
        <dbReference type="SAM" id="Phobius"/>
    </source>
</evidence>
<evidence type="ECO:0000256" key="4">
    <source>
        <dbReference type="ARBA" id="ARBA00005189"/>
    </source>
</evidence>